<reference evidence="3 4" key="1">
    <citation type="submission" date="2018-02" db="EMBL/GenBank/DDBJ databases">
        <title>Genome sequence of the basidiomycete white-rot fungus Phlebia centrifuga.</title>
        <authorList>
            <person name="Granchi Z."/>
            <person name="Peng M."/>
            <person name="de Vries R.P."/>
            <person name="Hilden K."/>
            <person name="Makela M.R."/>
            <person name="Grigoriev I."/>
            <person name="Riley R."/>
        </authorList>
    </citation>
    <scope>NUCLEOTIDE SEQUENCE [LARGE SCALE GENOMIC DNA]</scope>
    <source>
        <strain evidence="3 4">FBCC195</strain>
    </source>
</reference>
<protein>
    <recommendedName>
        <fullName evidence="2">DUF6593 domain-containing protein</fullName>
    </recommendedName>
</protein>
<evidence type="ECO:0000313" key="4">
    <source>
        <dbReference type="Proteomes" id="UP000186601"/>
    </source>
</evidence>
<keyword evidence="4" id="KW-1185">Reference proteome</keyword>
<feature type="domain" description="DUF6593" evidence="2">
    <location>
        <begin position="8"/>
        <end position="185"/>
    </location>
</feature>
<dbReference type="AlphaFoldDB" id="A0A2R6NYG1"/>
<dbReference type="EMBL" id="MLYV02000693">
    <property type="protein sequence ID" value="PSR79532.1"/>
    <property type="molecule type" value="Genomic_DNA"/>
</dbReference>
<dbReference type="Proteomes" id="UP000186601">
    <property type="component" value="Unassembled WGS sequence"/>
</dbReference>
<name>A0A2R6NYG1_9APHY</name>
<accession>A0A2R6NYG1</accession>
<dbReference type="OrthoDB" id="3360976at2759"/>
<evidence type="ECO:0000256" key="1">
    <source>
        <dbReference type="SAM" id="MobiDB-lite"/>
    </source>
</evidence>
<evidence type="ECO:0000313" key="3">
    <source>
        <dbReference type="EMBL" id="PSR79532.1"/>
    </source>
</evidence>
<proteinExistence type="predicted"/>
<dbReference type="InterPro" id="IPR046528">
    <property type="entry name" value="DUF6593"/>
</dbReference>
<feature type="region of interest" description="Disordered" evidence="1">
    <location>
        <begin position="41"/>
        <end position="69"/>
    </location>
</feature>
<comment type="caution">
    <text evidence="3">The sequence shown here is derived from an EMBL/GenBank/DDBJ whole genome shotgun (WGS) entry which is preliminary data.</text>
</comment>
<evidence type="ECO:0000259" key="2">
    <source>
        <dbReference type="Pfam" id="PF20236"/>
    </source>
</evidence>
<sequence length="189" mass="21188">MELTLSRDSPTNTLILDAGGTPLYHICTPFKWTRRTTTIFRGGPSMRSPDSSVPPDPASSSLDGSTISPDSSEIARIHWNYVDSPRLVYDGRIVEFSKFMPAGGFMWMTRTFTAPDGKSYIWRMGWGSCHLELNDGSKPAKLIARFKEANLLKGSKSILEIDEAGLHILDLIVITWVFVEKYRRDGESK</sequence>
<organism evidence="3 4">
    <name type="scientific">Hermanssonia centrifuga</name>
    <dbReference type="NCBI Taxonomy" id="98765"/>
    <lineage>
        <taxon>Eukaryota</taxon>
        <taxon>Fungi</taxon>
        <taxon>Dikarya</taxon>
        <taxon>Basidiomycota</taxon>
        <taxon>Agaricomycotina</taxon>
        <taxon>Agaricomycetes</taxon>
        <taxon>Polyporales</taxon>
        <taxon>Meruliaceae</taxon>
        <taxon>Hermanssonia</taxon>
    </lineage>
</organism>
<gene>
    <name evidence="3" type="ORF">PHLCEN_2v6993</name>
</gene>
<dbReference type="Pfam" id="PF20236">
    <property type="entry name" value="DUF6593"/>
    <property type="match status" value="1"/>
</dbReference>